<accession>A0A7Z7NCC4</accession>
<comment type="caution">
    <text evidence="1">The sequence shown here is derived from an EMBL/GenBank/DDBJ whole genome shotgun (WGS) entry which is preliminary data.</text>
</comment>
<keyword evidence="2" id="KW-1185">Reference proteome</keyword>
<reference evidence="1 2" key="1">
    <citation type="submission" date="2017-10" db="EMBL/GenBank/DDBJ databases">
        <authorList>
            <consortium name="Urmite Genomes"/>
        </authorList>
    </citation>
    <scope>NUCLEOTIDE SEQUENCE [LARGE SCALE GENOMIC DNA]</scope>
    <source>
        <strain evidence="1 2">FB-527</strain>
    </source>
</reference>
<sequence>MKGRIVSLDGGRWGHLTMHLPKNLTRDETKRRIKAEVKRILSETGEWPVVIGCPQGAHEHSLTETYVWFVEYRTGPVGQETRWRDMPAHIHSK</sequence>
<organism evidence="1 2">
    <name type="scientific">Mycobacterium simulans</name>
    <dbReference type="NCBI Taxonomy" id="627089"/>
    <lineage>
        <taxon>Bacteria</taxon>
        <taxon>Bacillati</taxon>
        <taxon>Actinomycetota</taxon>
        <taxon>Actinomycetes</taxon>
        <taxon>Mycobacteriales</taxon>
        <taxon>Mycobacteriaceae</taxon>
        <taxon>Mycobacterium</taxon>
    </lineage>
</organism>
<proteinExistence type="predicted"/>
<dbReference type="AlphaFoldDB" id="A0A7Z7NCC4"/>
<dbReference type="EMBL" id="OCTY01000002">
    <property type="protein sequence ID" value="SOJ57789.1"/>
    <property type="molecule type" value="Genomic_DNA"/>
</dbReference>
<dbReference type="Proteomes" id="UP000554965">
    <property type="component" value="Unassembled WGS sequence"/>
</dbReference>
<evidence type="ECO:0000313" key="2">
    <source>
        <dbReference type="Proteomes" id="UP000554965"/>
    </source>
</evidence>
<protein>
    <submittedName>
        <fullName evidence="1">Uncharacterized protein</fullName>
    </submittedName>
</protein>
<gene>
    <name evidence="1" type="ORF">MSIMFB_05268</name>
</gene>
<evidence type="ECO:0000313" key="1">
    <source>
        <dbReference type="EMBL" id="SOJ57789.1"/>
    </source>
</evidence>
<name>A0A7Z7NCC4_9MYCO</name>